<sequence>MLEGRGQTFEEVKILVTRQKRKEKGKPLHIAPQLNNACSRPMVRSISEIMALLHHPKENTPPRRDPVEPLPPMIESSLYLIVLDYEDQEYFNL</sequence>
<organism evidence="1 2">
    <name type="scientific">Prunus persica</name>
    <name type="common">Peach</name>
    <name type="synonym">Amygdalus persica</name>
    <dbReference type="NCBI Taxonomy" id="3760"/>
    <lineage>
        <taxon>Eukaryota</taxon>
        <taxon>Viridiplantae</taxon>
        <taxon>Streptophyta</taxon>
        <taxon>Embryophyta</taxon>
        <taxon>Tracheophyta</taxon>
        <taxon>Spermatophyta</taxon>
        <taxon>Magnoliopsida</taxon>
        <taxon>eudicotyledons</taxon>
        <taxon>Gunneridae</taxon>
        <taxon>Pentapetalae</taxon>
        <taxon>rosids</taxon>
        <taxon>fabids</taxon>
        <taxon>Rosales</taxon>
        <taxon>Rosaceae</taxon>
        <taxon>Amygdaloideae</taxon>
        <taxon>Amygdaleae</taxon>
        <taxon>Prunus</taxon>
    </lineage>
</organism>
<reference evidence="1 2" key="1">
    <citation type="journal article" date="2013" name="Nat. Genet.">
        <title>The high-quality draft genome of peach (Prunus persica) identifies unique patterns of genetic diversity, domestication and genome evolution.</title>
        <authorList>
            <consortium name="International Peach Genome Initiative"/>
            <person name="Verde I."/>
            <person name="Abbott A.G."/>
            <person name="Scalabrin S."/>
            <person name="Jung S."/>
            <person name="Shu S."/>
            <person name="Marroni F."/>
            <person name="Zhebentyayeva T."/>
            <person name="Dettori M.T."/>
            <person name="Grimwood J."/>
            <person name="Cattonaro F."/>
            <person name="Zuccolo A."/>
            <person name="Rossini L."/>
            <person name="Jenkins J."/>
            <person name="Vendramin E."/>
            <person name="Meisel L.A."/>
            <person name="Decroocq V."/>
            <person name="Sosinski B."/>
            <person name="Prochnik S."/>
            <person name="Mitros T."/>
            <person name="Policriti A."/>
            <person name="Cipriani G."/>
            <person name="Dondini L."/>
            <person name="Ficklin S."/>
            <person name="Goodstein D.M."/>
            <person name="Xuan P."/>
            <person name="Del Fabbro C."/>
            <person name="Aramini V."/>
            <person name="Copetti D."/>
            <person name="Gonzalez S."/>
            <person name="Horner D.S."/>
            <person name="Falchi R."/>
            <person name="Lucas S."/>
            <person name="Mica E."/>
            <person name="Maldonado J."/>
            <person name="Lazzari B."/>
            <person name="Bielenberg D."/>
            <person name="Pirona R."/>
            <person name="Miculan M."/>
            <person name="Barakat A."/>
            <person name="Testolin R."/>
            <person name="Stella A."/>
            <person name="Tartarini S."/>
            <person name="Tonutti P."/>
            <person name="Arus P."/>
            <person name="Orellana A."/>
            <person name="Wells C."/>
            <person name="Main D."/>
            <person name="Vizzotto G."/>
            <person name="Silva H."/>
            <person name="Salamini F."/>
            <person name="Schmutz J."/>
            <person name="Morgante M."/>
            <person name="Rokhsar D.S."/>
        </authorList>
    </citation>
    <scope>NUCLEOTIDE SEQUENCE [LARGE SCALE GENOMIC DNA]</scope>
    <source>
        <strain evidence="2">cv. Nemared</strain>
    </source>
</reference>
<dbReference type="Gramene" id="ONI27309">
    <property type="protein sequence ID" value="ONI27309"/>
    <property type="gene ID" value="PRUPE_1G078800"/>
</dbReference>
<evidence type="ECO:0000313" key="1">
    <source>
        <dbReference type="EMBL" id="ONI27309.1"/>
    </source>
</evidence>
<evidence type="ECO:0000313" key="2">
    <source>
        <dbReference type="Proteomes" id="UP000006882"/>
    </source>
</evidence>
<accession>A0A251QTZ1</accession>
<dbReference type="Proteomes" id="UP000006882">
    <property type="component" value="Chromosome G1"/>
</dbReference>
<proteinExistence type="predicted"/>
<protein>
    <submittedName>
        <fullName evidence="1">Uncharacterized protein</fullName>
    </submittedName>
</protein>
<keyword evidence="2" id="KW-1185">Reference proteome</keyword>
<name>A0A251QTZ1_PRUPE</name>
<dbReference type="AlphaFoldDB" id="A0A251QTZ1"/>
<gene>
    <name evidence="1" type="ORF">PRUPE_1G078800</name>
</gene>
<dbReference type="EMBL" id="CM007651">
    <property type="protein sequence ID" value="ONI27309.1"/>
    <property type="molecule type" value="Genomic_DNA"/>
</dbReference>